<protein>
    <submittedName>
        <fullName evidence="1">Uncharacterized protein</fullName>
    </submittedName>
</protein>
<organism evidence="1">
    <name type="scientific">marine sediment metagenome</name>
    <dbReference type="NCBI Taxonomy" id="412755"/>
    <lineage>
        <taxon>unclassified sequences</taxon>
        <taxon>metagenomes</taxon>
        <taxon>ecological metagenomes</taxon>
    </lineage>
</organism>
<dbReference type="AlphaFoldDB" id="A0A0F9D5V0"/>
<dbReference type="EMBL" id="LAZR01043286">
    <property type="protein sequence ID" value="KKL07453.1"/>
    <property type="molecule type" value="Genomic_DNA"/>
</dbReference>
<comment type="caution">
    <text evidence="1">The sequence shown here is derived from an EMBL/GenBank/DDBJ whole genome shotgun (WGS) entry which is preliminary data.</text>
</comment>
<evidence type="ECO:0000313" key="1">
    <source>
        <dbReference type="EMBL" id="KKL07453.1"/>
    </source>
</evidence>
<gene>
    <name evidence="1" type="ORF">LCGC14_2585860</name>
</gene>
<proteinExistence type="predicted"/>
<name>A0A0F9D5V0_9ZZZZ</name>
<sequence>MPLIFFALISSLGKAVAEEFITSDEVLKWVKLAMSVIDGGVELNARFEALSRKLGERLDAGEHFGEADFDAIVTEVKGRDERWANV</sequence>
<reference evidence="1" key="1">
    <citation type="journal article" date="2015" name="Nature">
        <title>Complex archaea that bridge the gap between prokaryotes and eukaryotes.</title>
        <authorList>
            <person name="Spang A."/>
            <person name="Saw J.H."/>
            <person name="Jorgensen S.L."/>
            <person name="Zaremba-Niedzwiedzka K."/>
            <person name="Martijn J."/>
            <person name="Lind A.E."/>
            <person name="van Eijk R."/>
            <person name="Schleper C."/>
            <person name="Guy L."/>
            <person name="Ettema T.J."/>
        </authorList>
    </citation>
    <scope>NUCLEOTIDE SEQUENCE</scope>
</reference>
<accession>A0A0F9D5V0</accession>